<dbReference type="EMBL" id="JAERRC010000010">
    <property type="protein sequence ID" value="MBL0704445.1"/>
    <property type="molecule type" value="Genomic_DNA"/>
</dbReference>
<name>A0ABS1JYI8_9MICC</name>
<accession>A0ABS1JYI8</accession>
<protein>
    <submittedName>
        <fullName evidence="2">GNAT family N-acetyltransferase</fullName>
    </submittedName>
</protein>
<keyword evidence="3" id="KW-1185">Reference proteome</keyword>
<sequence length="163" mass="18278">MGHPWTLSDVTGGLIWECWLRSQPEDWVVMFGIFTHDGAFLGAQDVVATGFRDLRTVSTASWLRRDAQGRGLGTEMRAAALVWVFDHLGAEVATTSAWDWNAPSLGVSRKLGYRPNGEARRSPRPGVVERELRFRLPRESFRRPEWELRVEGHDAAAAFLGTA</sequence>
<dbReference type="Gene3D" id="3.40.630.30">
    <property type="match status" value="1"/>
</dbReference>
<proteinExistence type="predicted"/>
<dbReference type="Proteomes" id="UP000639051">
    <property type="component" value="Unassembled WGS sequence"/>
</dbReference>
<organism evidence="2 3">
    <name type="scientific">Sinomonas cellulolyticus</name>
    <dbReference type="NCBI Taxonomy" id="2801916"/>
    <lineage>
        <taxon>Bacteria</taxon>
        <taxon>Bacillati</taxon>
        <taxon>Actinomycetota</taxon>
        <taxon>Actinomycetes</taxon>
        <taxon>Micrococcales</taxon>
        <taxon>Micrococcaceae</taxon>
        <taxon>Sinomonas</taxon>
    </lineage>
</organism>
<dbReference type="PROSITE" id="PS51186">
    <property type="entry name" value="GNAT"/>
    <property type="match status" value="1"/>
</dbReference>
<feature type="domain" description="N-acetyltransferase" evidence="1">
    <location>
        <begin position="1"/>
        <end position="139"/>
    </location>
</feature>
<dbReference type="InterPro" id="IPR000182">
    <property type="entry name" value="GNAT_dom"/>
</dbReference>
<reference evidence="2 3" key="1">
    <citation type="submission" date="2021-01" db="EMBL/GenBank/DDBJ databases">
        <title>Genome public.</title>
        <authorList>
            <person name="Liu C."/>
            <person name="Sun Q."/>
        </authorList>
    </citation>
    <scope>NUCLEOTIDE SEQUENCE [LARGE SCALE GENOMIC DNA]</scope>
    <source>
        <strain evidence="2 3">JC656</strain>
    </source>
</reference>
<dbReference type="SUPFAM" id="SSF55729">
    <property type="entry name" value="Acyl-CoA N-acyltransferases (Nat)"/>
    <property type="match status" value="1"/>
</dbReference>
<dbReference type="InterPro" id="IPR016181">
    <property type="entry name" value="Acyl_CoA_acyltransferase"/>
</dbReference>
<gene>
    <name evidence="2" type="ORF">JJE72_02870</name>
</gene>
<comment type="caution">
    <text evidence="2">The sequence shown here is derived from an EMBL/GenBank/DDBJ whole genome shotgun (WGS) entry which is preliminary data.</text>
</comment>
<dbReference type="Pfam" id="PF13302">
    <property type="entry name" value="Acetyltransf_3"/>
    <property type="match status" value="1"/>
</dbReference>
<evidence type="ECO:0000313" key="2">
    <source>
        <dbReference type="EMBL" id="MBL0704445.1"/>
    </source>
</evidence>
<evidence type="ECO:0000313" key="3">
    <source>
        <dbReference type="Proteomes" id="UP000639051"/>
    </source>
</evidence>
<evidence type="ECO:0000259" key="1">
    <source>
        <dbReference type="PROSITE" id="PS51186"/>
    </source>
</evidence>